<dbReference type="CDD" id="cd03244">
    <property type="entry name" value="ABCC_MRP_domain2"/>
    <property type="match status" value="1"/>
</dbReference>
<evidence type="ECO:0008006" key="16">
    <source>
        <dbReference type="Google" id="ProtNLM"/>
    </source>
</evidence>
<dbReference type="InterPro" id="IPR003593">
    <property type="entry name" value="AAA+_ATPase"/>
</dbReference>
<evidence type="ECO:0000313" key="15">
    <source>
        <dbReference type="Proteomes" id="UP000054248"/>
    </source>
</evidence>
<dbReference type="Gene3D" id="3.40.50.300">
    <property type="entry name" value="P-loop containing nucleotide triphosphate hydrolases"/>
    <property type="match status" value="2"/>
</dbReference>
<dbReference type="PANTHER" id="PTHR24223:SF456">
    <property type="entry name" value="MULTIDRUG RESISTANCE-ASSOCIATED PROTEIN LETHAL(2)03659"/>
    <property type="match status" value="1"/>
</dbReference>
<dbReference type="GO" id="GO:0016887">
    <property type="term" value="F:ATP hydrolysis activity"/>
    <property type="evidence" value="ECO:0007669"/>
    <property type="project" value="InterPro"/>
</dbReference>
<dbReference type="EMBL" id="KN822977">
    <property type="protein sequence ID" value="KIO29901.1"/>
    <property type="molecule type" value="Genomic_DNA"/>
</dbReference>
<dbReference type="SUPFAM" id="SSF52540">
    <property type="entry name" value="P-loop containing nucleoside triphosphate hydrolases"/>
    <property type="match status" value="2"/>
</dbReference>
<keyword evidence="6" id="KW-0067">ATP-binding</keyword>
<dbReference type="Pfam" id="PF00005">
    <property type="entry name" value="ABC_tran"/>
    <property type="match status" value="2"/>
</dbReference>
<keyword evidence="15" id="KW-1185">Reference proteome</keyword>
<name>A0A0C3QP06_9AGAM</name>
<sequence>MQYTAGGGKFYSVSLSQSENEPYEPTFGRYQIWLPRDPPPPPPKSLDDVPISPLTTASFLSKMTYHWITPIMTLGFQRPLQATDLWKMDSSREAEYLSAQLDNAWSRRVARAKDRNARLLDGEINPSVARRSWWGVMALAGGESLAKQEERWRSVDGKADPSLVMALNDVLGVSFWAGGLFKVVGDVSQLMVPIVSKAIINFGKERTAAKAAGQEPPSIGRGIGMAFGVGLLTISYSVCAHQWVWRSMSAGVLARCALISSLYKRGMKLTTKARSIHSNSALVNHMSTDVSVLYYAAQWFHAIWTAPVQILVCLILLLIQLGPSALAGFSVFVMLIPIQNQFMTYQLGVRRKSMKWTDERAGLLQELLSAMRIIKYFCYEAPFLERIDNIRHEELKGVSRILIIKAANQAIAFSVPALASVLAFVVYALVGHELDPAIIFTSLSLFQLLRQPLMLLPRAASAYTDAKSAFLRLTPLWHAETFDGATRIDPASEFAVHIQDADFQWEEPPPPTASQHKSKRPRVAKSPRRQDGSNTGTGVNTPLPVQEPFALRGVSLSIPRGRLCAIAGPVGSGKSSILLALLGEMKQIRGAKPVFGGTMAYCAQVAWIQNASVRENILFGAEFDDERYWNAVQNASLLSDLEMLPDGDMTEIGEKGINLSGGQKQRVNIARALYHDADIVILDDPLSAVDAHVGEALFNEAIIGALKNRGKTVILVTHALHFLHHVDYIYNIVDGVIVEQGTYEELVGNGQAFSRLLQEFSGKQQQHNEDADGEVKTSKMDKKEALGELRQKLDLKNLGKAAGTGKIEGRLLKAEKRSTGSIEKGVYATYIKAGKGYINVPLILLTCVIMQGSQVLNSYWLIWWQENSFDRSTRFYMVLYAVLGVSQAVFTFLLGVTMAILSFYACKNLHKQATDRVFHAPMSFFDTTPLGRILGVFGKDIDIISHIPIVIISISNALGAVIIVTYLLYYFILIVAVIMLGYLYFAAFYGVSARELKRLGNLRSLLYSHFAESLSGLSTIRAYGEVDRFLRDNEYFNDLEDRALFLTVTNQRWLAIRLDFMGAILIFTVAVMAVADVGGVNPAQIGLVLVYCVSLTQTFSMVTRQSAEVENNMNAVERTVHYTRDDFIEQEPPHVIEDKRPPPEWPNNGALQFRDVVMRYRPGLPPVLKGITMDIKGGEKIGVVGRTGAGKSSLMIALYRIVELSGGSICLDGIDISTIGLRDLRSKISIIPQDPLLFSGTVRSNLDPFSRYDDAKLYDALRRAHLVAAPQSDSAAAEEGISERPLLATKFSLDTPVEAEGSNLSVGERSLLSLARALVRDEIKLVIMDEATASVDVETDSAIQETISKEFGGKTLLCIAHRLRTIIRYDRVLVLDNGNIAELDTPYNLFMKEGGIFRGLCEQSKITQKDFAT</sequence>
<organism evidence="14 15">
    <name type="scientific">Tulasnella calospora MUT 4182</name>
    <dbReference type="NCBI Taxonomy" id="1051891"/>
    <lineage>
        <taxon>Eukaryota</taxon>
        <taxon>Fungi</taxon>
        <taxon>Dikarya</taxon>
        <taxon>Basidiomycota</taxon>
        <taxon>Agaricomycotina</taxon>
        <taxon>Agaricomycetes</taxon>
        <taxon>Cantharellales</taxon>
        <taxon>Tulasnellaceae</taxon>
        <taxon>Tulasnella</taxon>
    </lineage>
</organism>
<dbReference type="PROSITE" id="PS00211">
    <property type="entry name" value="ABC_TRANSPORTER_1"/>
    <property type="match status" value="2"/>
</dbReference>
<dbReference type="FunFam" id="3.40.50.300:FF:000997">
    <property type="entry name" value="Multidrug resistance-associated protein 1"/>
    <property type="match status" value="1"/>
</dbReference>
<dbReference type="InterPro" id="IPR050173">
    <property type="entry name" value="ABC_transporter_C-like"/>
</dbReference>
<evidence type="ECO:0000256" key="6">
    <source>
        <dbReference type="ARBA" id="ARBA00022840"/>
    </source>
</evidence>
<feature type="transmembrane region" description="Helical" evidence="11">
    <location>
        <begin position="292"/>
        <end position="319"/>
    </location>
</feature>
<dbReference type="CDD" id="cd18606">
    <property type="entry name" value="ABC_6TM_YOR1_D2_like"/>
    <property type="match status" value="1"/>
</dbReference>
<dbReference type="FunFam" id="1.20.1560.10:FF:000010">
    <property type="entry name" value="Multidrug resistance-associated ABC transporter"/>
    <property type="match status" value="1"/>
</dbReference>
<evidence type="ECO:0000259" key="13">
    <source>
        <dbReference type="PROSITE" id="PS50929"/>
    </source>
</evidence>
<comment type="similarity">
    <text evidence="2">Belongs to the ABC transporter superfamily. ABCC family. Conjugate transporter (TC 3.A.1.208) subfamily.</text>
</comment>
<dbReference type="SMART" id="SM00382">
    <property type="entry name" value="AAA"/>
    <property type="match status" value="2"/>
</dbReference>
<dbReference type="GO" id="GO:0016020">
    <property type="term" value="C:membrane"/>
    <property type="evidence" value="ECO:0007669"/>
    <property type="project" value="UniProtKB-SubCell"/>
</dbReference>
<keyword evidence="9 11" id="KW-0472">Membrane</keyword>
<gene>
    <name evidence="14" type="ORF">M407DRAFT_69807</name>
</gene>
<feature type="domain" description="ABC transmembrane type-1" evidence="13">
    <location>
        <begin position="842"/>
        <end position="1111"/>
    </location>
</feature>
<proteinExistence type="inferred from homology"/>
<evidence type="ECO:0000256" key="3">
    <source>
        <dbReference type="ARBA" id="ARBA00022448"/>
    </source>
</evidence>
<dbReference type="InterPro" id="IPR017871">
    <property type="entry name" value="ABC_transporter-like_CS"/>
</dbReference>
<evidence type="ECO:0000256" key="10">
    <source>
        <dbReference type="SAM" id="MobiDB-lite"/>
    </source>
</evidence>
<reference evidence="15" key="2">
    <citation type="submission" date="2015-01" db="EMBL/GenBank/DDBJ databases">
        <title>Evolutionary Origins and Diversification of the Mycorrhizal Mutualists.</title>
        <authorList>
            <consortium name="DOE Joint Genome Institute"/>
            <consortium name="Mycorrhizal Genomics Consortium"/>
            <person name="Kohler A."/>
            <person name="Kuo A."/>
            <person name="Nagy L.G."/>
            <person name="Floudas D."/>
            <person name="Copeland A."/>
            <person name="Barry K.W."/>
            <person name="Cichocki N."/>
            <person name="Veneault-Fourrey C."/>
            <person name="LaButti K."/>
            <person name="Lindquist E.A."/>
            <person name="Lipzen A."/>
            <person name="Lundell T."/>
            <person name="Morin E."/>
            <person name="Murat C."/>
            <person name="Riley R."/>
            <person name="Ohm R."/>
            <person name="Sun H."/>
            <person name="Tunlid A."/>
            <person name="Henrissat B."/>
            <person name="Grigoriev I.V."/>
            <person name="Hibbett D.S."/>
            <person name="Martin F."/>
        </authorList>
    </citation>
    <scope>NUCLEOTIDE SEQUENCE [LARGE SCALE GENOMIC DNA]</scope>
    <source>
        <strain evidence="15">MUT 4182</strain>
    </source>
</reference>
<dbReference type="GO" id="GO:0005524">
    <property type="term" value="F:ATP binding"/>
    <property type="evidence" value="ECO:0007669"/>
    <property type="project" value="UniProtKB-KW"/>
</dbReference>
<keyword evidence="7 11" id="KW-1133">Transmembrane helix</keyword>
<dbReference type="InterPro" id="IPR003439">
    <property type="entry name" value="ABC_transporter-like_ATP-bd"/>
</dbReference>
<keyword evidence="8" id="KW-0843">Virulence</keyword>
<evidence type="ECO:0000259" key="12">
    <source>
        <dbReference type="PROSITE" id="PS50893"/>
    </source>
</evidence>
<dbReference type="CDD" id="cd18597">
    <property type="entry name" value="ABC_6TM_YOR1_D1_like"/>
    <property type="match status" value="1"/>
</dbReference>
<feature type="transmembrane region" description="Helical" evidence="11">
    <location>
        <begin position="969"/>
        <end position="991"/>
    </location>
</feature>
<evidence type="ECO:0000256" key="8">
    <source>
        <dbReference type="ARBA" id="ARBA00023026"/>
    </source>
</evidence>
<reference evidence="14 15" key="1">
    <citation type="submission" date="2014-04" db="EMBL/GenBank/DDBJ databases">
        <authorList>
            <consortium name="DOE Joint Genome Institute"/>
            <person name="Kuo A."/>
            <person name="Girlanda M."/>
            <person name="Perotto S."/>
            <person name="Kohler A."/>
            <person name="Nagy L.G."/>
            <person name="Floudas D."/>
            <person name="Copeland A."/>
            <person name="Barry K.W."/>
            <person name="Cichocki N."/>
            <person name="Veneault-Fourrey C."/>
            <person name="LaButti K."/>
            <person name="Lindquist E.A."/>
            <person name="Lipzen A."/>
            <person name="Lundell T."/>
            <person name="Morin E."/>
            <person name="Murat C."/>
            <person name="Sun H."/>
            <person name="Tunlid A."/>
            <person name="Henrissat B."/>
            <person name="Grigoriev I.V."/>
            <person name="Hibbett D.S."/>
            <person name="Martin F."/>
            <person name="Nordberg H.P."/>
            <person name="Cantor M.N."/>
            <person name="Hua S.X."/>
        </authorList>
    </citation>
    <scope>NUCLEOTIDE SEQUENCE [LARGE SCALE GENOMIC DNA]</scope>
    <source>
        <strain evidence="14 15">MUT 4182</strain>
    </source>
</reference>
<dbReference type="FunFam" id="3.40.50.300:FF:000565">
    <property type="entry name" value="ABC bile acid transporter"/>
    <property type="match status" value="1"/>
</dbReference>
<dbReference type="PROSITE" id="PS50893">
    <property type="entry name" value="ABC_TRANSPORTER_2"/>
    <property type="match status" value="2"/>
</dbReference>
<dbReference type="CDD" id="cd03250">
    <property type="entry name" value="ABCC_MRP_domain1"/>
    <property type="match status" value="1"/>
</dbReference>
<feature type="transmembrane region" description="Helical" evidence="11">
    <location>
        <begin position="325"/>
        <end position="345"/>
    </location>
</feature>
<dbReference type="Pfam" id="PF00664">
    <property type="entry name" value="ABC_membrane"/>
    <property type="match status" value="2"/>
</dbReference>
<dbReference type="FunFam" id="1.20.1560.10:FF:000061">
    <property type="entry name" value="ATP-binding cassette transporter YOR1"/>
    <property type="match status" value="1"/>
</dbReference>
<keyword evidence="3" id="KW-0813">Transport</keyword>
<dbReference type="STRING" id="1051891.A0A0C3QP06"/>
<dbReference type="GO" id="GO:0140359">
    <property type="term" value="F:ABC-type transporter activity"/>
    <property type="evidence" value="ECO:0007669"/>
    <property type="project" value="InterPro"/>
</dbReference>
<evidence type="ECO:0000256" key="5">
    <source>
        <dbReference type="ARBA" id="ARBA00022741"/>
    </source>
</evidence>
<evidence type="ECO:0000256" key="1">
    <source>
        <dbReference type="ARBA" id="ARBA00004141"/>
    </source>
</evidence>
<dbReference type="InterPro" id="IPR011527">
    <property type="entry name" value="ABC1_TM_dom"/>
</dbReference>
<feature type="transmembrane region" description="Helical" evidence="11">
    <location>
        <begin position="410"/>
        <end position="430"/>
    </location>
</feature>
<dbReference type="PROSITE" id="PS50929">
    <property type="entry name" value="ABC_TM1F"/>
    <property type="match status" value="2"/>
</dbReference>
<dbReference type="Proteomes" id="UP000054248">
    <property type="component" value="Unassembled WGS sequence"/>
</dbReference>
<evidence type="ECO:0000256" key="9">
    <source>
        <dbReference type="ARBA" id="ARBA00023136"/>
    </source>
</evidence>
<protein>
    <recommendedName>
        <fullName evidence="16">ABC protein</fullName>
    </recommendedName>
</protein>
<evidence type="ECO:0000256" key="4">
    <source>
        <dbReference type="ARBA" id="ARBA00022692"/>
    </source>
</evidence>
<feature type="transmembrane region" description="Helical" evidence="11">
    <location>
        <begin position="943"/>
        <end position="963"/>
    </location>
</feature>
<dbReference type="SUPFAM" id="SSF90123">
    <property type="entry name" value="ABC transporter transmembrane region"/>
    <property type="match status" value="2"/>
</dbReference>
<evidence type="ECO:0000313" key="14">
    <source>
        <dbReference type="EMBL" id="KIO29901.1"/>
    </source>
</evidence>
<feature type="transmembrane region" description="Helical" evidence="11">
    <location>
        <begin position="875"/>
        <end position="906"/>
    </location>
</feature>
<dbReference type="InterPro" id="IPR036640">
    <property type="entry name" value="ABC1_TM_sf"/>
</dbReference>
<feature type="transmembrane region" description="Helical" evidence="11">
    <location>
        <begin position="842"/>
        <end position="863"/>
    </location>
</feature>
<feature type="domain" description="ABC transporter" evidence="12">
    <location>
        <begin position="1151"/>
        <end position="1402"/>
    </location>
</feature>
<dbReference type="PANTHER" id="PTHR24223">
    <property type="entry name" value="ATP-BINDING CASSETTE SUB-FAMILY C"/>
    <property type="match status" value="1"/>
</dbReference>
<dbReference type="InterPro" id="IPR027417">
    <property type="entry name" value="P-loop_NTPase"/>
</dbReference>
<evidence type="ECO:0000256" key="7">
    <source>
        <dbReference type="ARBA" id="ARBA00022989"/>
    </source>
</evidence>
<feature type="domain" description="ABC transporter" evidence="12">
    <location>
        <begin position="527"/>
        <end position="759"/>
    </location>
</feature>
<feature type="transmembrane region" description="Helical" evidence="11">
    <location>
        <begin position="1060"/>
        <end position="1079"/>
    </location>
</feature>
<comment type="subcellular location">
    <subcellularLocation>
        <location evidence="1">Membrane</location>
        <topology evidence="1">Multi-pass membrane protein</topology>
    </subcellularLocation>
</comment>
<feature type="compositionally biased region" description="Basic residues" evidence="10">
    <location>
        <begin position="516"/>
        <end position="527"/>
    </location>
</feature>
<keyword evidence="4 11" id="KW-0812">Transmembrane</keyword>
<feature type="domain" description="ABC transmembrane type-1" evidence="13">
    <location>
        <begin position="176"/>
        <end position="465"/>
    </location>
</feature>
<evidence type="ECO:0000256" key="11">
    <source>
        <dbReference type="SAM" id="Phobius"/>
    </source>
</evidence>
<keyword evidence="5" id="KW-0547">Nucleotide-binding</keyword>
<accession>A0A0C3QP06</accession>
<feature type="region of interest" description="Disordered" evidence="10">
    <location>
        <begin position="505"/>
        <end position="544"/>
    </location>
</feature>
<dbReference type="HOGENOM" id="CLU_000604_27_0_1"/>
<evidence type="ECO:0000256" key="2">
    <source>
        <dbReference type="ARBA" id="ARBA00009726"/>
    </source>
</evidence>
<dbReference type="Gene3D" id="1.20.1560.10">
    <property type="entry name" value="ABC transporter type 1, transmembrane domain"/>
    <property type="match status" value="2"/>
</dbReference>
<dbReference type="OrthoDB" id="6500128at2759"/>